<reference evidence="6 7" key="1">
    <citation type="submission" date="2009-06" db="EMBL/GenBank/DDBJ databases">
        <title>Complete sequence of Desulfovibrio salexigens DSM 2638.</title>
        <authorList>
            <consortium name="US DOE Joint Genome Institute"/>
            <person name="Lucas S."/>
            <person name="Copeland A."/>
            <person name="Lapidus A."/>
            <person name="Glavina del Rio T."/>
            <person name="Tice H."/>
            <person name="Bruce D."/>
            <person name="Goodwin L."/>
            <person name="Pitluck S."/>
            <person name="Munk A.C."/>
            <person name="Brettin T."/>
            <person name="Detter J.C."/>
            <person name="Han C."/>
            <person name="Tapia R."/>
            <person name="Larimer F."/>
            <person name="Land M."/>
            <person name="Hauser L."/>
            <person name="Kyrpides N."/>
            <person name="Anderson I."/>
            <person name="Wall J.D."/>
            <person name="Arkin A.P."/>
            <person name="Dehal P."/>
            <person name="Chivian D."/>
            <person name="Giles B."/>
            <person name="Hazen T.C."/>
        </authorList>
    </citation>
    <scope>NUCLEOTIDE SEQUENCE [LARGE SCALE GENOMIC DNA]</scope>
    <source>
        <strain evidence="7">ATCC 14822 / DSM 2638 / NCIMB 8403 / VKM B-1763</strain>
    </source>
</reference>
<keyword evidence="7" id="KW-1185">Reference proteome</keyword>
<dbReference type="eggNOG" id="COG0687">
    <property type="taxonomic scope" value="Bacteria"/>
</dbReference>
<evidence type="ECO:0000313" key="6">
    <source>
        <dbReference type="EMBL" id="ACS79386.1"/>
    </source>
</evidence>
<organism evidence="6 7">
    <name type="scientific">Maridesulfovibrio salexigens (strain ATCC 14822 / DSM 2638 / NCIMB 8403 / VKM B-1763)</name>
    <name type="common">Desulfovibrio salexigens</name>
    <dbReference type="NCBI Taxonomy" id="526222"/>
    <lineage>
        <taxon>Bacteria</taxon>
        <taxon>Pseudomonadati</taxon>
        <taxon>Thermodesulfobacteriota</taxon>
        <taxon>Desulfovibrionia</taxon>
        <taxon>Desulfovibrionales</taxon>
        <taxon>Desulfovibrionaceae</taxon>
        <taxon>Maridesulfovibrio</taxon>
    </lineage>
</organism>
<dbReference type="PRINTS" id="PR00909">
    <property type="entry name" value="SPERMDNBNDNG"/>
</dbReference>
<evidence type="ECO:0000256" key="1">
    <source>
        <dbReference type="ARBA" id="ARBA00004418"/>
    </source>
</evidence>
<dbReference type="RefSeq" id="WP_015851204.1">
    <property type="nucleotide sequence ID" value="NC_012881.1"/>
</dbReference>
<dbReference type="GO" id="GO:0015846">
    <property type="term" value="P:polyamine transport"/>
    <property type="evidence" value="ECO:0007669"/>
    <property type="project" value="InterPro"/>
</dbReference>
<dbReference type="Proteomes" id="UP000002601">
    <property type="component" value="Chromosome"/>
</dbReference>
<dbReference type="InterPro" id="IPR006059">
    <property type="entry name" value="SBP"/>
</dbReference>
<dbReference type="HOGENOM" id="CLU_026974_1_3_7"/>
<evidence type="ECO:0000313" key="7">
    <source>
        <dbReference type="Proteomes" id="UP000002601"/>
    </source>
</evidence>
<dbReference type="Gene3D" id="3.40.190.10">
    <property type="entry name" value="Periplasmic binding protein-like II"/>
    <property type="match status" value="2"/>
</dbReference>
<evidence type="ECO:0000256" key="5">
    <source>
        <dbReference type="PIRSR" id="PIRSR019574-1"/>
    </source>
</evidence>
<gene>
    <name evidence="6" type="ordered locus">Desal_1324</name>
</gene>
<dbReference type="GO" id="GO:0019808">
    <property type="term" value="F:polyamine binding"/>
    <property type="evidence" value="ECO:0007669"/>
    <property type="project" value="InterPro"/>
</dbReference>
<dbReference type="Pfam" id="PF13416">
    <property type="entry name" value="SBP_bac_8"/>
    <property type="match status" value="1"/>
</dbReference>
<name>C6C1Z0_MARSD</name>
<keyword evidence="2" id="KW-0813">Transport</keyword>
<keyword evidence="3" id="KW-0732">Signal</keyword>
<dbReference type="InterPro" id="IPR001188">
    <property type="entry name" value="Sperm_putr-bd"/>
</dbReference>
<evidence type="ECO:0000256" key="4">
    <source>
        <dbReference type="ARBA" id="ARBA00022764"/>
    </source>
</evidence>
<dbReference type="EMBL" id="CP001649">
    <property type="protein sequence ID" value="ACS79386.1"/>
    <property type="molecule type" value="Genomic_DNA"/>
</dbReference>
<proteinExistence type="predicted"/>
<feature type="binding site" evidence="5">
    <location>
        <position position="32"/>
    </location>
    <ligand>
        <name>spermidine</name>
        <dbReference type="ChEBI" id="CHEBI:57834"/>
    </ligand>
</feature>
<dbReference type="GO" id="GO:0042597">
    <property type="term" value="C:periplasmic space"/>
    <property type="evidence" value="ECO:0007669"/>
    <property type="project" value="UniProtKB-SubCell"/>
</dbReference>
<accession>C6C1Z0</accession>
<comment type="subcellular location">
    <subcellularLocation>
        <location evidence="1">Periplasm</location>
    </subcellularLocation>
</comment>
<dbReference type="STRING" id="526222.Desal_1324"/>
<dbReference type="KEGG" id="dsa:Desal_1324"/>
<sequence>MKKILLALAMVLFYCVPTYAGSGELYLYIWSEYIPDEVVENFTKETGIKVHMSNYDSNEAMYTKVKLAGEGYDLIVPSSDYVSLMRRQGLLLPLDKKQLSNFAYLAPKFTNQSFDPENTYSIPYMWGSTSIAVNTALLGNDTVNSIADLWKPELKGKLLLPNEPREVFALALKLLGYPLNETDPAHIEEAYQKLKTLIPSVRVFDSDSPKQALLAGEIAVGVVFNGEAFIANQENPDIKYVYPPEGYNLWVDSLCIPKGAKNVEEAHAFLNYLLRPDVATIISTEMGYSTPNDAAMKLIPKEVRNNPIVYPSNEVIERGEFQDYLGDSMKLYDEYWVKLKTD</sequence>
<protein>
    <submittedName>
        <fullName evidence="6">Extracellular solute-binding protein family 1</fullName>
    </submittedName>
</protein>
<dbReference type="PANTHER" id="PTHR30222">
    <property type="entry name" value="SPERMIDINE/PUTRESCINE-BINDING PERIPLASMIC PROTEIN"/>
    <property type="match status" value="1"/>
</dbReference>
<dbReference type="SUPFAM" id="SSF53850">
    <property type="entry name" value="Periplasmic binding protein-like II"/>
    <property type="match status" value="1"/>
</dbReference>
<dbReference type="PIRSF" id="PIRSF019574">
    <property type="entry name" value="Periplasmic_polyamine_BP"/>
    <property type="match status" value="1"/>
</dbReference>
<keyword evidence="4" id="KW-0574">Periplasm</keyword>
<feature type="binding site" evidence="5">
    <location>
        <position position="322"/>
    </location>
    <ligand>
        <name>spermidine</name>
        <dbReference type="ChEBI" id="CHEBI:57834"/>
    </ligand>
</feature>
<dbReference type="OrthoDB" id="9769319at2"/>
<dbReference type="PANTHER" id="PTHR30222:SF17">
    <property type="entry name" value="SPERMIDINE_PUTRESCINE-BINDING PERIPLASMIC PROTEIN"/>
    <property type="match status" value="1"/>
</dbReference>
<dbReference type="AlphaFoldDB" id="C6C1Z0"/>
<evidence type="ECO:0000256" key="2">
    <source>
        <dbReference type="ARBA" id="ARBA00022448"/>
    </source>
</evidence>
<evidence type="ECO:0000256" key="3">
    <source>
        <dbReference type="ARBA" id="ARBA00022729"/>
    </source>
</evidence>